<protein>
    <submittedName>
        <fullName evidence="2">Uncharacterized protein</fullName>
    </submittedName>
</protein>
<evidence type="ECO:0000313" key="3">
    <source>
        <dbReference type="Proteomes" id="UP001492380"/>
    </source>
</evidence>
<dbReference type="EMBL" id="JBBWRZ010000014">
    <property type="protein sequence ID" value="KAK8223198.1"/>
    <property type="molecule type" value="Genomic_DNA"/>
</dbReference>
<gene>
    <name evidence="2" type="ORF">HDK90DRAFT_470789</name>
</gene>
<reference evidence="2 3" key="1">
    <citation type="submission" date="2024-04" db="EMBL/GenBank/DDBJ databases">
        <title>Phyllosticta paracitricarpa is synonymous to the EU quarantine fungus P. citricarpa based on phylogenomic analyses.</title>
        <authorList>
            <consortium name="Lawrence Berkeley National Laboratory"/>
            <person name="Van Ingen-Buijs V.A."/>
            <person name="Van Westerhoven A.C."/>
            <person name="Haridas S."/>
            <person name="Skiadas P."/>
            <person name="Martin F."/>
            <person name="Groenewald J.Z."/>
            <person name="Crous P.W."/>
            <person name="Seidl M.F."/>
        </authorList>
    </citation>
    <scope>NUCLEOTIDE SEQUENCE [LARGE SCALE GENOMIC DNA]</scope>
    <source>
        <strain evidence="2 3">CBS 123374</strain>
    </source>
</reference>
<name>A0ABR1Y979_9PEZI</name>
<keyword evidence="3" id="KW-1185">Reference proteome</keyword>
<organism evidence="2 3">
    <name type="scientific">Phyllosticta capitalensis</name>
    <dbReference type="NCBI Taxonomy" id="121624"/>
    <lineage>
        <taxon>Eukaryota</taxon>
        <taxon>Fungi</taxon>
        <taxon>Dikarya</taxon>
        <taxon>Ascomycota</taxon>
        <taxon>Pezizomycotina</taxon>
        <taxon>Dothideomycetes</taxon>
        <taxon>Dothideomycetes incertae sedis</taxon>
        <taxon>Botryosphaeriales</taxon>
        <taxon>Phyllostictaceae</taxon>
        <taxon>Phyllosticta</taxon>
    </lineage>
</organism>
<evidence type="ECO:0000313" key="2">
    <source>
        <dbReference type="EMBL" id="KAK8223198.1"/>
    </source>
</evidence>
<dbReference type="InterPro" id="IPR038883">
    <property type="entry name" value="AN11006-like"/>
</dbReference>
<comment type="caution">
    <text evidence="2">The sequence shown here is derived from an EMBL/GenBank/DDBJ whole genome shotgun (WGS) entry which is preliminary data.</text>
</comment>
<feature type="compositionally biased region" description="Acidic residues" evidence="1">
    <location>
        <begin position="445"/>
        <end position="462"/>
    </location>
</feature>
<dbReference type="PANTHER" id="PTHR42085">
    <property type="entry name" value="F-BOX DOMAIN-CONTAINING PROTEIN"/>
    <property type="match status" value="1"/>
</dbReference>
<feature type="region of interest" description="Disordered" evidence="1">
    <location>
        <begin position="431"/>
        <end position="488"/>
    </location>
</feature>
<accession>A0ABR1Y979</accession>
<proteinExistence type="predicted"/>
<sequence length="488" mass="56311">MEHISEPSTPFKPVCRLLGLPRELRDRIYEHALVVGTIELSCPNPPCRELRVHTTVKPAVGLLETCTQIFEEAGPLFYSRNVFFFREETSRAAKSFFGCRSARTMGWIKNIKFEICRFPDYRDLVFEPCMTIAQHQLPALEHLSLLFSCWPLDDIQHNRHAFIIQGIDQPEPGTDRCPFDAWFKISRKYKRVSMEIMARPDPDCWLYRFIPTDPASLIACAEIFRSLLLRGGENLGRSNITVHSRHTVSRFVEDVGRNRLDGPEDPAAVVYMRSPRRYFIVRCDDDENGRSHLKPLQRLSPLWIDKAQAAEFLGCTIDDVEEGNMFRCQDTSYASGPQLEKDYAESDGGDNDSLKELDVDDINLEPESLKQILEDLSEEYMLRRLHNRIEAELEEEYANRCFTGHPEWHAAEWDDTESDIVQWGGTERDATEWDAAQWDDRAWDATEEDDTEEKNTEEDDTEWASLGSQGEMPVTEEELPEEKEGETA</sequence>
<dbReference type="PANTHER" id="PTHR42085:SF1">
    <property type="entry name" value="F-BOX DOMAIN-CONTAINING PROTEIN"/>
    <property type="match status" value="1"/>
</dbReference>
<dbReference type="Proteomes" id="UP001492380">
    <property type="component" value="Unassembled WGS sequence"/>
</dbReference>
<feature type="compositionally biased region" description="Acidic residues" evidence="1">
    <location>
        <begin position="474"/>
        <end position="488"/>
    </location>
</feature>
<evidence type="ECO:0000256" key="1">
    <source>
        <dbReference type="SAM" id="MobiDB-lite"/>
    </source>
</evidence>